<dbReference type="EMBL" id="CM055107">
    <property type="protein sequence ID" value="KAJ7526440.1"/>
    <property type="molecule type" value="Genomic_DNA"/>
</dbReference>
<name>A0ACC2B9J0_DIPCM</name>
<dbReference type="Proteomes" id="UP001162992">
    <property type="component" value="Chromosome 16"/>
</dbReference>
<reference evidence="2" key="1">
    <citation type="journal article" date="2024" name="Proc. Natl. Acad. Sci. U.S.A.">
        <title>Extraordinary preservation of gene collinearity over three hundred million years revealed in homosporous lycophytes.</title>
        <authorList>
            <person name="Li C."/>
            <person name="Wickell D."/>
            <person name="Kuo L.Y."/>
            <person name="Chen X."/>
            <person name="Nie B."/>
            <person name="Liao X."/>
            <person name="Peng D."/>
            <person name="Ji J."/>
            <person name="Jenkins J."/>
            <person name="Williams M."/>
            <person name="Shu S."/>
            <person name="Plott C."/>
            <person name="Barry K."/>
            <person name="Rajasekar S."/>
            <person name="Grimwood J."/>
            <person name="Han X."/>
            <person name="Sun S."/>
            <person name="Hou Z."/>
            <person name="He W."/>
            <person name="Dai G."/>
            <person name="Sun C."/>
            <person name="Schmutz J."/>
            <person name="Leebens-Mack J.H."/>
            <person name="Li F.W."/>
            <person name="Wang L."/>
        </authorList>
    </citation>
    <scope>NUCLEOTIDE SEQUENCE [LARGE SCALE GENOMIC DNA]</scope>
    <source>
        <strain evidence="2">cv. PW_Plant_1</strain>
    </source>
</reference>
<accession>A0ACC2B9J0</accession>
<comment type="caution">
    <text evidence="1">The sequence shown here is derived from an EMBL/GenBank/DDBJ whole genome shotgun (WGS) entry which is preliminary data.</text>
</comment>
<evidence type="ECO:0000313" key="2">
    <source>
        <dbReference type="Proteomes" id="UP001162992"/>
    </source>
</evidence>
<protein>
    <submittedName>
        <fullName evidence="1">Uncharacterized protein</fullName>
    </submittedName>
</protein>
<sequence>MISKYLDTQFHSHATSTKSCTLQLFAHCDQRRTKEVPNCYLLNRNTRLWLSSTVFITLKKLRVQREPQNIRPRFMTVASAQGDDLKAAPINLPDGPWIQIPGGVTAARGFQAAGIYGGLRAAGEKPDLALVTCEVDAVFAGTFTKNLMAAAPVIYCKQIIADHPTARAILINAGQANAATGDAGYKDAWDCAKAIAKLIDVRPTDVLLLSTGVIGHRIKKDALLTALPRLKSSLSQSISSSRAAAIAITTTDLVTKSVAIETEIGGRVVKLGGMAKGSGMIHPNMATMLSVVTCDASIEASVWRTMLLTAVNRSFNQITVDGDTSTNDTVIALSSGLCGGTLINDIATTEAHQLQNALDAVLQGLAKSVAWDGEGATCLIEVLVTGGETETAAATVARSVAASSLTKAAIFGGDPNWGRIACAAGYAGVDFDPSQLQIELGSLLLMKDGQPLTFDRGEAQNYLKSASRSHGTVQIIISIGNGPGKSYAWGCDLTHGYISINAEYTS</sequence>
<keyword evidence="2" id="KW-1185">Reference proteome</keyword>
<evidence type="ECO:0000313" key="1">
    <source>
        <dbReference type="EMBL" id="KAJ7526440.1"/>
    </source>
</evidence>
<gene>
    <name evidence="1" type="ORF">O6H91_16G006800</name>
</gene>
<organism evidence="1 2">
    <name type="scientific">Diphasiastrum complanatum</name>
    <name type="common">Issler's clubmoss</name>
    <name type="synonym">Lycopodium complanatum</name>
    <dbReference type="NCBI Taxonomy" id="34168"/>
    <lineage>
        <taxon>Eukaryota</taxon>
        <taxon>Viridiplantae</taxon>
        <taxon>Streptophyta</taxon>
        <taxon>Embryophyta</taxon>
        <taxon>Tracheophyta</taxon>
        <taxon>Lycopodiopsida</taxon>
        <taxon>Lycopodiales</taxon>
        <taxon>Lycopodiaceae</taxon>
        <taxon>Lycopodioideae</taxon>
        <taxon>Diphasiastrum</taxon>
    </lineage>
</organism>
<proteinExistence type="predicted"/>